<dbReference type="GO" id="GO:0035091">
    <property type="term" value="F:phosphatidylinositol binding"/>
    <property type="evidence" value="ECO:0007669"/>
    <property type="project" value="TreeGrafter"/>
</dbReference>
<gene>
    <name evidence="3" type="ORF">AAFF_G00441690</name>
</gene>
<dbReference type="GO" id="GO:0005769">
    <property type="term" value="C:early endosome"/>
    <property type="evidence" value="ECO:0007669"/>
    <property type="project" value="TreeGrafter"/>
</dbReference>
<dbReference type="PANTHER" id="PTHR22775:SF3">
    <property type="entry name" value="SORTING NEXIN-13"/>
    <property type="match status" value="1"/>
</dbReference>
<dbReference type="PANTHER" id="PTHR22775">
    <property type="entry name" value="SORTING NEXIN"/>
    <property type="match status" value="1"/>
</dbReference>
<feature type="transmembrane region" description="Helical" evidence="1">
    <location>
        <begin position="7"/>
        <end position="23"/>
    </location>
</feature>
<reference evidence="3" key="1">
    <citation type="journal article" date="2023" name="Science">
        <title>Genome structures resolve the early diversification of teleost fishes.</title>
        <authorList>
            <person name="Parey E."/>
            <person name="Louis A."/>
            <person name="Montfort J."/>
            <person name="Bouchez O."/>
            <person name="Roques C."/>
            <person name="Iampietro C."/>
            <person name="Lluch J."/>
            <person name="Castinel A."/>
            <person name="Donnadieu C."/>
            <person name="Desvignes T."/>
            <person name="Floi Bucao C."/>
            <person name="Jouanno E."/>
            <person name="Wen M."/>
            <person name="Mejri S."/>
            <person name="Dirks R."/>
            <person name="Jansen H."/>
            <person name="Henkel C."/>
            <person name="Chen W.J."/>
            <person name="Zahm M."/>
            <person name="Cabau C."/>
            <person name="Klopp C."/>
            <person name="Thompson A.W."/>
            <person name="Robinson-Rechavi M."/>
            <person name="Braasch I."/>
            <person name="Lecointre G."/>
            <person name="Bobe J."/>
            <person name="Postlethwait J.H."/>
            <person name="Berthelot C."/>
            <person name="Roest Crollius H."/>
            <person name="Guiguen Y."/>
        </authorList>
    </citation>
    <scope>NUCLEOTIDE SEQUENCE</scope>
    <source>
        <strain evidence="3">NC1722</strain>
    </source>
</reference>
<dbReference type="AlphaFoldDB" id="A0AAD7WHZ4"/>
<comment type="caution">
    <text evidence="3">The sequence shown here is derived from an EMBL/GenBank/DDBJ whole genome shotgun (WGS) entry which is preliminary data.</text>
</comment>
<evidence type="ECO:0000313" key="3">
    <source>
        <dbReference type="EMBL" id="KAJ8397335.1"/>
    </source>
</evidence>
<dbReference type="InterPro" id="IPR003114">
    <property type="entry name" value="Phox_assoc"/>
</dbReference>
<keyword evidence="1" id="KW-0812">Transmembrane</keyword>
<dbReference type="Proteomes" id="UP001221898">
    <property type="component" value="Unassembled WGS sequence"/>
</dbReference>
<feature type="transmembrane region" description="Helical" evidence="1">
    <location>
        <begin position="29"/>
        <end position="48"/>
    </location>
</feature>
<keyword evidence="4" id="KW-1185">Reference proteome</keyword>
<organism evidence="3 4">
    <name type="scientific">Aldrovandia affinis</name>
    <dbReference type="NCBI Taxonomy" id="143900"/>
    <lineage>
        <taxon>Eukaryota</taxon>
        <taxon>Metazoa</taxon>
        <taxon>Chordata</taxon>
        <taxon>Craniata</taxon>
        <taxon>Vertebrata</taxon>
        <taxon>Euteleostomi</taxon>
        <taxon>Actinopterygii</taxon>
        <taxon>Neopterygii</taxon>
        <taxon>Teleostei</taxon>
        <taxon>Notacanthiformes</taxon>
        <taxon>Halosauridae</taxon>
        <taxon>Aldrovandia</taxon>
    </lineage>
</organism>
<dbReference type="EMBL" id="JAINUG010000099">
    <property type="protein sequence ID" value="KAJ8397335.1"/>
    <property type="molecule type" value="Genomic_DNA"/>
</dbReference>
<sequence length="279" mass="31763">MAAEGGVMLWGVLGSLLLLLTFGPSAVYLPLYLLCFIGGGLAVLLLFGKTVSETHLEKCEHSFLPTTQTGILKTLEEMKVGSRPVKIDRRLTGSSFIDEPLQQVLQFALRDYIQYWYYPLSEDELSSWRYGRQCRTPWWSYLHGPKRWTGSRTSPRGWWTTSPLTCACSAKPRSVSARRRTPNNVTTPRSCWAHSSRWRWRWRGRSVETWCALLPKTRKASSGTSVRCCCTCCCHQGLSQQEHEILHQGNSGQGVLLPLINQLSDPDYINQFVIWMVSE</sequence>
<protein>
    <recommendedName>
        <fullName evidence="2">PXA domain-containing protein</fullName>
    </recommendedName>
</protein>
<evidence type="ECO:0000259" key="2">
    <source>
        <dbReference type="SMART" id="SM00313"/>
    </source>
</evidence>
<name>A0AAD7WHZ4_9TELE</name>
<accession>A0AAD7WHZ4</accession>
<proteinExistence type="predicted"/>
<evidence type="ECO:0000256" key="1">
    <source>
        <dbReference type="SAM" id="Phobius"/>
    </source>
</evidence>
<dbReference type="SMART" id="SM00313">
    <property type="entry name" value="PXA"/>
    <property type="match status" value="1"/>
</dbReference>
<keyword evidence="1" id="KW-1133">Transmembrane helix</keyword>
<evidence type="ECO:0000313" key="4">
    <source>
        <dbReference type="Proteomes" id="UP001221898"/>
    </source>
</evidence>
<keyword evidence="1" id="KW-0472">Membrane</keyword>
<feature type="domain" description="PXA" evidence="2">
    <location>
        <begin position="94"/>
        <end position="279"/>
    </location>
</feature>